<accession>A0AAV2FCG6</accession>
<proteinExistence type="predicted"/>
<keyword evidence="3" id="KW-1185">Reference proteome</keyword>
<feature type="compositionally biased region" description="Low complexity" evidence="1">
    <location>
        <begin position="36"/>
        <end position="47"/>
    </location>
</feature>
<protein>
    <submittedName>
        <fullName evidence="2">Uncharacterized protein</fullName>
    </submittedName>
</protein>
<sequence>MLFVGERSRIRHSGSSIGGEASVLAVTGGKGKNKSSRGNSNMNSNSKVPVHSQAMHVTSRKKCYIGSTIIKEEKGKQKNQGSIVVVEVDNSSEDNLPWL</sequence>
<dbReference type="AlphaFoldDB" id="A0AAV2FCG6"/>
<organism evidence="2 3">
    <name type="scientific">Linum trigynum</name>
    <dbReference type="NCBI Taxonomy" id="586398"/>
    <lineage>
        <taxon>Eukaryota</taxon>
        <taxon>Viridiplantae</taxon>
        <taxon>Streptophyta</taxon>
        <taxon>Embryophyta</taxon>
        <taxon>Tracheophyta</taxon>
        <taxon>Spermatophyta</taxon>
        <taxon>Magnoliopsida</taxon>
        <taxon>eudicotyledons</taxon>
        <taxon>Gunneridae</taxon>
        <taxon>Pentapetalae</taxon>
        <taxon>rosids</taxon>
        <taxon>fabids</taxon>
        <taxon>Malpighiales</taxon>
        <taxon>Linaceae</taxon>
        <taxon>Linum</taxon>
    </lineage>
</organism>
<dbReference type="EMBL" id="OZ034819">
    <property type="protein sequence ID" value="CAL1395996.1"/>
    <property type="molecule type" value="Genomic_DNA"/>
</dbReference>
<feature type="region of interest" description="Disordered" evidence="1">
    <location>
        <begin position="1"/>
        <end position="57"/>
    </location>
</feature>
<evidence type="ECO:0000313" key="2">
    <source>
        <dbReference type="EMBL" id="CAL1395996.1"/>
    </source>
</evidence>
<evidence type="ECO:0000313" key="3">
    <source>
        <dbReference type="Proteomes" id="UP001497516"/>
    </source>
</evidence>
<dbReference type="Proteomes" id="UP001497516">
    <property type="component" value="Chromosome 6"/>
</dbReference>
<gene>
    <name evidence="2" type="ORF">LTRI10_LOCUS36389</name>
</gene>
<evidence type="ECO:0000256" key="1">
    <source>
        <dbReference type="SAM" id="MobiDB-lite"/>
    </source>
</evidence>
<reference evidence="2 3" key="1">
    <citation type="submission" date="2024-04" db="EMBL/GenBank/DDBJ databases">
        <authorList>
            <person name="Fracassetti M."/>
        </authorList>
    </citation>
    <scope>NUCLEOTIDE SEQUENCE [LARGE SCALE GENOMIC DNA]</scope>
</reference>
<name>A0AAV2FCG6_9ROSI</name>